<evidence type="ECO:0000259" key="1">
    <source>
        <dbReference type="Pfam" id="PF01636"/>
    </source>
</evidence>
<evidence type="ECO:0000313" key="2">
    <source>
        <dbReference type="EMBL" id="TRX92466.1"/>
    </source>
</evidence>
<dbReference type="Pfam" id="PF01636">
    <property type="entry name" value="APH"/>
    <property type="match status" value="1"/>
</dbReference>
<dbReference type="SUPFAM" id="SSF56112">
    <property type="entry name" value="Protein kinase-like (PK-like)"/>
    <property type="match status" value="1"/>
</dbReference>
<keyword evidence="3" id="KW-1185">Reference proteome</keyword>
<dbReference type="InterPro" id="IPR011009">
    <property type="entry name" value="Kinase-like_dom_sf"/>
</dbReference>
<gene>
    <name evidence="2" type="ORF">FHL15_006633</name>
</gene>
<evidence type="ECO:0000313" key="3">
    <source>
        <dbReference type="Proteomes" id="UP000319160"/>
    </source>
</evidence>
<dbReference type="PANTHER" id="PTHR21310:SF59">
    <property type="entry name" value="AMINOGLYCOSIDE PHOSPHOTRANSFERASE DOMAIN-CONTAINING PROTEIN"/>
    <property type="match status" value="1"/>
</dbReference>
<feature type="domain" description="Aminoglycoside phosphotransferase" evidence="1">
    <location>
        <begin position="98"/>
        <end position="228"/>
    </location>
</feature>
<dbReference type="EMBL" id="VFLP01000036">
    <property type="protein sequence ID" value="TRX92466.1"/>
    <property type="molecule type" value="Genomic_DNA"/>
</dbReference>
<protein>
    <recommendedName>
        <fullName evidence="1">Aminoglycoside phosphotransferase domain-containing protein</fullName>
    </recommendedName>
</protein>
<dbReference type="OrthoDB" id="5598852at2759"/>
<dbReference type="InterPro" id="IPR002575">
    <property type="entry name" value="Aminoglycoside_PTrfase"/>
</dbReference>
<dbReference type="Proteomes" id="UP000319160">
    <property type="component" value="Unassembled WGS sequence"/>
</dbReference>
<reference evidence="3" key="1">
    <citation type="submission" date="2019-06" db="EMBL/GenBank/DDBJ databases">
        <title>Draft genome sequence of the griseofulvin-producing fungus Xylaria cubensis strain G536.</title>
        <authorList>
            <person name="Mead M.E."/>
            <person name="Raja H.A."/>
            <person name="Steenwyk J.L."/>
            <person name="Knowles S.L."/>
            <person name="Oberlies N.H."/>
            <person name="Rokas A."/>
        </authorList>
    </citation>
    <scope>NUCLEOTIDE SEQUENCE [LARGE SCALE GENOMIC DNA]</scope>
    <source>
        <strain evidence="3">G536</strain>
    </source>
</reference>
<name>A0A553HWY5_9PEZI</name>
<proteinExistence type="predicted"/>
<comment type="caution">
    <text evidence="2">The sequence shown here is derived from an EMBL/GenBank/DDBJ whole genome shotgun (WGS) entry which is preliminary data.</text>
</comment>
<dbReference type="InterPro" id="IPR051678">
    <property type="entry name" value="AGP_Transferase"/>
</dbReference>
<sequence>MASPSKDSGISLMPFFDRCKLPATVKDDCDAFVRSRYSCPVRPAPFQGYCSYTLFVGEEIAVQFRPFAHKLDIDLTRTACNIFGHLAPETEYLGQLEGTGLYAFSMRKLPGVSLADHRALSSKRSGREQIVRDFAQLQALAWQKARCAEELLDEKRTVGSSLSSRLELMSASLPLRFRRFASSLLGDISEIEALPWVFTHGDLQPSNICVNAYSGKLTGLLDWAEAEWLPFGIGMYGLEELLGEDNLDGQFVYYPEARRLRHMFWKQVMLLIPELARDSKKVSLTMKAQKLGILLWHGIAFDDGNLNRVVEEGNANDNREIQRLAVFLSHSSSTNQLKMRKISISPISPLTRIRSFLPGKV</sequence>
<dbReference type="PANTHER" id="PTHR21310">
    <property type="entry name" value="AMINOGLYCOSIDE PHOSPHOTRANSFERASE-RELATED-RELATED"/>
    <property type="match status" value="1"/>
</dbReference>
<accession>A0A553HWY5</accession>
<organism evidence="2 3">
    <name type="scientific">Xylaria flabelliformis</name>
    <dbReference type="NCBI Taxonomy" id="2512241"/>
    <lineage>
        <taxon>Eukaryota</taxon>
        <taxon>Fungi</taxon>
        <taxon>Dikarya</taxon>
        <taxon>Ascomycota</taxon>
        <taxon>Pezizomycotina</taxon>
        <taxon>Sordariomycetes</taxon>
        <taxon>Xylariomycetidae</taxon>
        <taxon>Xylariales</taxon>
        <taxon>Xylariaceae</taxon>
        <taxon>Xylaria</taxon>
    </lineage>
</organism>
<dbReference type="AlphaFoldDB" id="A0A553HWY5"/>
<dbReference type="Gene3D" id="3.90.1200.10">
    <property type="match status" value="1"/>
</dbReference>
<dbReference type="STRING" id="2512241.A0A553HWY5"/>